<dbReference type="Proteomes" id="UP000054350">
    <property type="component" value="Unassembled WGS sequence"/>
</dbReference>
<feature type="chain" id="PRO_5005548225" description="Peptidase S8/S53 domain-containing protein" evidence="8">
    <location>
        <begin position="40"/>
        <end position="1180"/>
    </location>
</feature>
<feature type="compositionally biased region" description="Low complexity" evidence="7">
    <location>
        <begin position="945"/>
        <end position="971"/>
    </location>
</feature>
<keyword evidence="4 6" id="KW-0720">Serine protease</keyword>
<feature type="active site" description="Charge relay system" evidence="5 6">
    <location>
        <position position="623"/>
    </location>
</feature>
<dbReference type="InterPro" id="IPR023827">
    <property type="entry name" value="Peptidase_S8_Asp-AS"/>
</dbReference>
<keyword evidence="2 6" id="KW-0645">Protease</keyword>
<evidence type="ECO:0000313" key="10">
    <source>
        <dbReference type="EMBL" id="KNE66995.1"/>
    </source>
</evidence>
<dbReference type="PROSITE" id="PS51892">
    <property type="entry name" value="SUBTILASE"/>
    <property type="match status" value="1"/>
</dbReference>
<dbReference type="STRING" id="578462.A0A0L0SX78"/>
<dbReference type="Pfam" id="PF00082">
    <property type="entry name" value="Peptidase_S8"/>
    <property type="match status" value="1"/>
</dbReference>
<dbReference type="PANTHER" id="PTHR43806:SF11">
    <property type="entry name" value="CEREVISIN-RELATED"/>
    <property type="match status" value="1"/>
</dbReference>
<reference evidence="11" key="2">
    <citation type="submission" date="2009-11" db="EMBL/GenBank/DDBJ databases">
        <title>The Genome Sequence of Allomyces macrogynus strain ATCC 38327.</title>
        <authorList>
            <consortium name="The Broad Institute Genome Sequencing Platform"/>
            <person name="Russ C."/>
            <person name="Cuomo C."/>
            <person name="Shea T."/>
            <person name="Young S.K."/>
            <person name="Zeng Q."/>
            <person name="Koehrsen M."/>
            <person name="Haas B."/>
            <person name="Borodovsky M."/>
            <person name="Guigo R."/>
            <person name="Alvarado L."/>
            <person name="Berlin A."/>
            <person name="Borenstein D."/>
            <person name="Chen Z."/>
            <person name="Engels R."/>
            <person name="Freedman E."/>
            <person name="Gellesch M."/>
            <person name="Goldberg J."/>
            <person name="Griggs A."/>
            <person name="Gujja S."/>
            <person name="Heiman D."/>
            <person name="Hepburn T."/>
            <person name="Howarth C."/>
            <person name="Jen D."/>
            <person name="Larson L."/>
            <person name="Lewis B."/>
            <person name="Mehta T."/>
            <person name="Park D."/>
            <person name="Pearson M."/>
            <person name="Roberts A."/>
            <person name="Saif S."/>
            <person name="Shenoy N."/>
            <person name="Sisk P."/>
            <person name="Stolte C."/>
            <person name="Sykes S."/>
            <person name="Walk T."/>
            <person name="White J."/>
            <person name="Yandava C."/>
            <person name="Burger G."/>
            <person name="Gray M.W."/>
            <person name="Holland P.W.H."/>
            <person name="King N."/>
            <person name="Lang F.B.F."/>
            <person name="Roger A.J."/>
            <person name="Ruiz-Trillo I."/>
            <person name="Lander E."/>
            <person name="Nusbaum C."/>
        </authorList>
    </citation>
    <scope>NUCLEOTIDE SEQUENCE [LARGE SCALE GENOMIC DNA]</scope>
    <source>
        <strain evidence="11">ATCC 38327</strain>
    </source>
</reference>
<feature type="domain" description="Peptidase S8/S53" evidence="9">
    <location>
        <begin position="230"/>
        <end position="666"/>
    </location>
</feature>
<dbReference type="InterPro" id="IPR022398">
    <property type="entry name" value="Peptidase_S8_His-AS"/>
</dbReference>
<evidence type="ECO:0000259" key="9">
    <source>
        <dbReference type="Pfam" id="PF00082"/>
    </source>
</evidence>
<dbReference type="EMBL" id="GG745351">
    <property type="protein sequence ID" value="KNE66995.1"/>
    <property type="molecule type" value="Genomic_DNA"/>
</dbReference>
<dbReference type="GO" id="GO:0004252">
    <property type="term" value="F:serine-type endopeptidase activity"/>
    <property type="evidence" value="ECO:0007669"/>
    <property type="project" value="UniProtKB-UniRule"/>
</dbReference>
<comment type="similarity">
    <text evidence="1 6">Belongs to the peptidase S8 family.</text>
</comment>
<evidence type="ECO:0000256" key="4">
    <source>
        <dbReference type="ARBA" id="ARBA00022825"/>
    </source>
</evidence>
<dbReference type="Gene3D" id="3.50.30.30">
    <property type="match status" value="1"/>
</dbReference>
<dbReference type="InterPro" id="IPR036852">
    <property type="entry name" value="Peptidase_S8/S53_dom_sf"/>
</dbReference>
<evidence type="ECO:0000256" key="1">
    <source>
        <dbReference type="ARBA" id="ARBA00011073"/>
    </source>
</evidence>
<organism evidence="10 11">
    <name type="scientific">Allomyces macrogynus (strain ATCC 38327)</name>
    <name type="common">Allomyces javanicus var. macrogynus</name>
    <dbReference type="NCBI Taxonomy" id="578462"/>
    <lineage>
        <taxon>Eukaryota</taxon>
        <taxon>Fungi</taxon>
        <taxon>Fungi incertae sedis</taxon>
        <taxon>Blastocladiomycota</taxon>
        <taxon>Blastocladiomycetes</taxon>
        <taxon>Blastocladiales</taxon>
        <taxon>Blastocladiaceae</taxon>
        <taxon>Allomyces</taxon>
    </lineage>
</organism>
<dbReference type="Gene3D" id="3.40.50.200">
    <property type="entry name" value="Peptidase S8/S53 domain"/>
    <property type="match status" value="2"/>
</dbReference>
<evidence type="ECO:0000256" key="7">
    <source>
        <dbReference type="SAM" id="MobiDB-lite"/>
    </source>
</evidence>
<dbReference type="InterPro" id="IPR015500">
    <property type="entry name" value="Peptidase_S8_subtilisin-rel"/>
</dbReference>
<keyword evidence="8" id="KW-0732">Signal</keyword>
<evidence type="ECO:0000256" key="2">
    <source>
        <dbReference type="ARBA" id="ARBA00022670"/>
    </source>
</evidence>
<accession>A0A0L0SX78</accession>
<keyword evidence="3 6" id="KW-0378">Hydrolase</keyword>
<proteinExistence type="inferred from homology"/>
<dbReference type="VEuPathDB" id="FungiDB:AMAG_11462"/>
<dbReference type="InterPro" id="IPR050131">
    <property type="entry name" value="Peptidase_S8_subtilisin-like"/>
</dbReference>
<dbReference type="OrthoDB" id="10256524at2759"/>
<feature type="signal peptide" evidence="8">
    <location>
        <begin position="1"/>
        <end position="39"/>
    </location>
</feature>
<reference evidence="10 11" key="1">
    <citation type="submission" date="2009-11" db="EMBL/GenBank/DDBJ databases">
        <title>Annotation of Allomyces macrogynus ATCC 38327.</title>
        <authorList>
            <consortium name="The Broad Institute Genome Sequencing Platform"/>
            <person name="Russ C."/>
            <person name="Cuomo C."/>
            <person name="Burger G."/>
            <person name="Gray M.W."/>
            <person name="Holland P.W.H."/>
            <person name="King N."/>
            <person name="Lang F.B.F."/>
            <person name="Roger A.J."/>
            <person name="Ruiz-Trillo I."/>
            <person name="Young S.K."/>
            <person name="Zeng Q."/>
            <person name="Gargeya S."/>
            <person name="Fitzgerald M."/>
            <person name="Haas B."/>
            <person name="Abouelleil A."/>
            <person name="Alvarado L."/>
            <person name="Arachchi H.M."/>
            <person name="Berlin A."/>
            <person name="Chapman S.B."/>
            <person name="Gearin G."/>
            <person name="Goldberg J."/>
            <person name="Griggs A."/>
            <person name="Gujja S."/>
            <person name="Hansen M."/>
            <person name="Heiman D."/>
            <person name="Howarth C."/>
            <person name="Larimer J."/>
            <person name="Lui A."/>
            <person name="MacDonald P.J.P."/>
            <person name="McCowen C."/>
            <person name="Montmayeur A."/>
            <person name="Murphy C."/>
            <person name="Neiman D."/>
            <person name="Pearson M."/>
            <person name="Priest M."/>
            <person name="Roberts A."/>
            <person name="Saif S."/>
            <person name="Shea T."/>
            <person name="Sisk P."/>
            <person name="Stolte C."/>
            <person name="Sykes S."/>
            <person name="Wortman J."/>
            <person name="Nusbaum C."/>
            <person name="Birren B."/>
        </authorList>
    </citation>
    <scope>NUCLEOTIDE SEQUENCE [LARGE SCALE GENOMIC DNA]</scope>
    <source>
        <strain evidence="10 11">ATCC 38327</strain>
    </source>
</reference>
<dbReference type="PRINTS" id="PR00723">
    <property type="entry name" value="SUBTILISIN"/>
</dbReference>
<feature type="region of interest" description="Disordered" evidence="7">
    <location>
        <begin position="941"/>
        <end position="1092"/>
    </location>
</feature>
<dbReference type="eggNOG" id="KOG4266">
    <property type="taxonomic scope" value="Eukaryota"/>
</dbReference>
<sequence>MTAPNRGRARPSAWRTVLIPLALAATLVALAWTVPTATAADAPVLAEDPNNPLALRRSLAEHIQKTGARPVVLPSTTLESGGDVRDQPVLINVVLSTKAVSYGSTEADVRAQQQAFLDALKTSSIGYSLAGEPLTGLVNMVPLKLKRARDVGKVRKLSAFVKTVFPVTQVKLNDAISGQTAVGGGDAATPSGSEHVDLRRRALAPDQIAALMSPHTMTGVADAQRRGLTGKGVKIAIIDTGIDATHPALGGGCFRGNANGTKVPTPASCLIASWDDLTGDNQPMPMDCGLDGHGSRVAGVVAARAVPKSPATNGTISGSPVSVISDWDAQDAAMATKFVGVAPGARLYVYRVYNCAGSATSTSLARALQNAVVRDKVDIINLSLGQADPWALGSVGLSLDTIAETSPNVHVVSVAGNDGQRPFNVAGPGSLHPILSVGSIDNRFVLTRLMKIGGRKSIDYLFSVTNPIVQADIAPSPVVVVSPFESTNSTACTNGALFETLVPPALRTNRTMVIYQGTCPGTSLELIASAAGAAGARSALFVVHAGDPKSPLPRGVRTCSANIQISADDNLVRHTNAGQISAFSSFGPTALFDLKPEIVAVGGSILTTQPLTSGAWGINDGTSFAAPYLAGCIALILESRGKATSMQDMRALLMRTAVPALERAVTGKGNQTAGSLLALPAQGQGAGLVSVKRALDALPVTGPGSDIALLPPGLFSDAPTTTGVSAAGSHVKMTIDAAGTPTYAQTVTIRNVGKSATTFYIAHVPALAISATDTMIAAPAAVQLSAAGQTTNATKSVLAVPVAGNTVLSMDVTIAPNAAAPGALFSGYLRVEPGDAVKDPHLQRAVYVPFAGYNGDLLHAPVFPANPNDALAFSLLPGGLTDEVPLPWTNGAQTVPTTPVVIPFQITGAGNTIRIAFQTIRPTRQLFVMVFQRVKRGAALRRRAVTTSTAATSTRGATTSKAGTASRAATTVAAPKTSARVTTTIRAPATASSTARAGSTTARSSTTTVRSVPATTKQGTTSVATKPATTTGKITSSTAKTTSKTSIKSTTTTGNVSKTTSSTPTKSATKFTSSTKTTSKITSTKPTATPTPAADYDEVYVGYLYKGEYLQGLASSVFWSQDTNQVMQWNADLEMEAPVTIDPTAQYRIKLVAWWGKDALSEADLAQRGRMLEGPVFQLA</sequence>
<evidence type="ECO:0000256" key="5">
    <source>
        <dbReference type="PIRSR" id="PIRSR615500-1"/>
    </source>
</evidence>
<feature type="active site" description="Charge relay system" evidence="5 6">
    <location>
        <position position="239"/>
    </location>
</feature>
<gene>
    <name evidence="10" type="ORF">AMAG_11462</name>
</gene>
<dbReference type="GO" id="GO:0006508">
    <property type="term" value="P:proteolysis"/>
    <property type="evidence" value="ECO:0007669"/>
    <property type="project" value="UniProtKB-KW"/>
</dbReference>
<dbReference type="SUPFAM" id="SSF52743">
    <property type="entry name" value="Subtilisin-like"/>
    <property type="match status" value="1"/>
</dbReference>
<dbReference type="PANTHER" id="PTHR43806">
    <property type="entry name" value="PEPTIDASE S8"/>
    <property type="match status" value="1"/>
</dbReference>
<evidence type="ECO:0000256" key="3">
    <source>
        <dbReference type="ARBA" id="ARBA00022801"/>
    </source>
</evidence>
<dbReference type="InterPro" id="IPR000209">
    <property type="entry name" value="Peptidase_S8/S53_dom"/>
</dbReference>
<dbReference type="PROSITE" id="PS00137">
    <property type="entry name" value="SUBTILASE_HIS"/>
    <property type="match status" value="1"/>
</dbReference>
<dbReference type="AlphaFoldDB" id="A0A0L0SX78"/>
<evidence type="ECO:0000256" key="6">
    <source>
        <dbReference type="PROSITE-ProRule" id="PRU01240"/>
    </source>
</evidence>
<evidence type="ECO:0000256" key="8">
    <source>
        <dbReference type="SAM" id="SignalP"/>
    </source>
</evidence>
<evidence type="ECO:0000313" key="11">
    <source>
        <dbReference type="Proteomes" id="UP000054350"/>
    </source>
</evidence>
<feature type="active site" description="Charge relay system" evidence="5 6">
    <location>
        <position position="293"/>
    </location>
</feature>
<dbReference type="PROSITE" id="PS00136">
    <property type="entry name" value="SUBTILASE_ASP"/>
    <property type="match status" value="1"/>
</dbReference>
<keyword evidence="11" id="KW-1185">Reference proteome</keyword>
<protein>
    <recommendedName>
        <fullName evidence="9">Peptidase S8/S53 domain-containing protein</fullName>
    </recommendedName>
</protein>
<name>A0A0L0SX78_ALLM3</name>
<feature type="compositionally biased region" description="Low complexity" evidence="7">
    <location>
        <begin position="982"/>
        <end position="1092"/>
    </location>
</feature>